<name>A0AAN8ENJ9_9EURO</name>
<evidence type="ECO:0000313" key="3">
    <source>
        <dbReference type="Proteomes" id="UP001316803"/>
    </source>
</evidence>
<feature type="region of interest" description="Disordered" evidence="1">
    <location>
        <begin position="376"/>
        <end position="396"/>
    </location>
</feature>
<feature type="region of interest" description="Disordered" evidence="1">
    <location>
        <begin position="17"/>
        <end position="84"/>
    </location>
</feature>
<sequence length="1108" mass="118014">MSLAFLAGSATAAHVPRNEAASPLTTGQVPASAASTPAGSSGQGHTWGPWSGANHTRPHGPTSVSGAASTSTSTSTIVVSAPPTARSDLGKGNIGCVGTAIPEKLYVGTCFNGDHFLMSGADCFQACDCQDWGMNCLSPNLDCADSEAVREFCRRQKPEFTCSCPGGNKRDVEAEKSSMSVANTVTTVVSSISIAVPSTKTFTVTARSETRTPQRFTKSTTQGPPFTAKKRDEDVPPSAPLRPTSVTQITVTRAPFSAPLRPTSIGATTVTTHAAPAARSQKYQKYCYTGNDVVLGTYSAVCADGKEVTMTIQKDCNETCVCDSEGNLKCNPGDCGNSSEFETFCRSSFGLSWSFRRCTTLPGSLEGRTDDCAAEVDSHAPESSNNDSPTTYEAQCSGPDMQEENFAQVCENGFLLPLSGDGCQKLCHCDEEGTMSCDSPAAGCPESFYEVTHFCTSETSSFACSCEKATKHNEINARALSDASSHTNMDAREVTSMTCSGADMTTKQDVGVCMDGNFLSWSGNDCAKYCDCDGDSIDCHPPSDCGPVKDVNAACAIGPNYTCQCRAKRDEVNVISSGSPEPAVEAREPSADQANAMTCTGSDTTERFDTGVVCADGNTLHWSGDTCSQYCSCSNGQVHCDAPSDCGPESQLSAWCAVGPNFKFKCDCSAQNQERDEPATTKKSATVTQPNPVLSYTPGPTTLPQITPPHAVGAQSTQQSSTTRRNPAGARLESRATSEVQCSGKDINAAKDLITCPADFYAVVNAYDCRTACECNDQGQMECSGGYDACGGGLGIRVVCDASHPEWSCSCNASSTTTAGAEHSKRDIILTIETDPKPVQHEVASPMAPMIGNSNNYALVCNDDKLTTAYCQGFSYQFYCTDKGKVQYKGEFGEYSDCDDWCRCQNLQPKPYCYLGYTAQYNCIKKRDDGSDFLTYHSRDEIEALEARDEAIVLRDLDTFPSHVHDLIMRDAPEVLSPRANEASVVAPKPATTLSTVSAPKRSLAARDPPAGSPDFDFYCKGPDMEKNINLGDAGHCPSNIGIYLDGHYCSTHCTCDNDGCVICNANEPEGIDKCGGNDAANNFCRADRKEFACDYMNHFGARSGCQH</sequence>
<feature type="region of interest" description="Disordered" evidence="1">
    <location>
        <begin position="576"/>
        <end position="596"/>
    </location>
</feature>
<accession>A0AAN8ENJ9</accession>
<proteinExistence type="predicted"/>
<feature type="compositionally biased region" description="Polar residues" evidence="1">
    <location>
        <begin position="381"/>
        <end position="394"/>
    </location>
</feature>
<dbReference type="EMBL" id="JAKLMC020000007">
    <property type="protein sequence ID" value="KAK5955047.1"/>
    <property type="molecule type" value="Genomic_DNA"/>
</dbReference>
<reference evidence="2 3" key="1">
    <citation type="submission" date="2022-12" db="EMBL/GenBank/DDBJ databases">
        <title>Genomic features and morphological characterization of a novel Knufia sp. strain isolated from spacecraft assembly facility.</title>
        <authorList>
            <person name="Teixeira M."/>
            <person name="Chander A.M."/>
            <person name="Stajich J.E."/>
            <person name="Venkateswaran K."/>
        </authorList>
    </citation>
    <scope>NUCLEOTIDE SEQUENCE [LARGE SCALE GENOMIC DNA]</scope>
    <source>
        <strain evidence="2 3">FJI-L2-BK-P2</strain>
    </source>
</reference>
<feature type="compositionally biased region" description="Low complexity" evidence="1">
    <location>
        <begin position="61"/>
        <end position="84"/>
    </location>
</feature>
<feature type="compositionally biased region" description="Polar residues" evidence="1">
    <location>
        <begin position="681"/>
        <end position="705"/>
    </location>
</feature>
<dbReference type="Proteomes" id="UP001316803">
    <property type="component" value="Unassembled WGS sequence"/>
</dbReference>
<gene>
    <name evidence="2" type="ORF">OHC33_003726</name>
</gene>
<feature type="region of interest" description="Disordered" evidence="1">
    <location>
        <begin position="675"/>
        <end position="737"/>
    </location>
</feature>
<keyword evidence="3" id="KW-1185">Reference proteome</keyword>
<organism evidence="2 3">
    <name type="scientific">Knufia fluminis</name>
    <dbReference type="NCBI Taxonomy" id="191047"/>
    <lineage>
        <taxon>Eukaryota</taxon>
        <taxon>Fungi</taxon>
        <taxon>Dikarya</taxon>
        <taxon>Ascomycota</taxon>
        <taxon>Pezizomycotina</taxon>
        <taxon>Eurotiomycetes</taxon>
        <taxon>Chaetothyriomycetidae</taxon>
        <taxon>Chaetothyriales</taxon>
        <taxon>Trichomeriaceae</taxon>
        <taxon>Knufia</taxon>
    </lineage>
</organism>
<evidence type="ECO:0000256" key="1">
    <source>
        <dbReference type="SAM" id="MobiDB-lite"/>
    </source>
</evidence>
<dbReference type="AlphaFoldDB" id="A0AAN8ENJ9"/>
<feature type="compositionally biased region" description="Low complexity" evidence="1">
    <location>
        <begin position="30"/>
        <end position="40"/>
    </location>
</feature>
<evidence type="ECO:0000313" key="2">
    <source>
        <dbReference type="EMBL" id="KAK5955047.1"/>
    </source>
</evidence>
<protein>
    <submittedName>
        <fullName evidence="2">Uncharacterized protein</fullName>
    </submittedName>
</protein>
<feature type="compositionally biased region" description="Polar residues" evidence="1">
    <location>
        <begin position="714"/>
        <end position="725"/>
    </location>
</feature>
<feature type="compositionally biased region" description="Polar residues" evidence="1">
    <location>
        <begin position="205"/>
        <end position="224"/>
    </location>
</feature>
<feature type="region of interest" description="Disordered" evidence="1">
    <location>
        <begin position="205"/>
        <end position="243"/>
    </location>
</feature>
<comment type="caution">
    <text evidence="2">The sequence shown here is derived from an EMBL/GenBank/DDBJ whole genome shotgun (WGS) entry which is preliminary data.</text>
</comment>